<reference evidence="17 18" key="1">
    <citation type="submission" date="2018-06" db="EMBL/GenBank/DDBJ databases">
        <authorList>
            <consortium name="Pathogen Informatics"/>
            <person name="Doyle S."/>
        </authorList>
    </citation>
    <scope>NUCLEOTIDE SEQUENCE [LARGE SCALE GENOMIC DNA]</scope>
    <source>
        <strain evidence="17 18">NCTC11388</strain>
    </source>
</reference>
<organism evidence="17 18">
    <name type="scientific">Sphingobacterium spiritivorum</name>
    <name type="common">Flavobacterium spiritivorum</name>
    <dbReference type="NCBI Taxonomy" id="258"/>
    <lineage>
        <taxon>Bacteria</taxon>
        <taxon>Pseudomonadati</taxon>
        <taxon>Bacteroidota</taxon>
        <taxon>Sphingobacteriia</taxon>
        <taxon>Sphingobacteriales</taxon>
        <taxon>Sphingobacteriaceae</taxon>
        <taxon>Sphingobacterium</taxon>
    </lineage>
</organism>
<comment type="catalytic activity">
    <reaction evidence="1">
        <text>ATP + protein L-histidine = ADP + protein N-phospho-L-histidine.</text>
        <dbReference type="EC" id="2.7.13.3"/>
    </reaction>
</comment>
<dbReference type="GO" id="GO:0005524">
    <property type="term" value="F:ATP binding"/>
    <property type="evidence" value="ECO:0007669"/>
    <property type="project" value="UniProtKB-KW"/>
</dbReference>
<dbReference type="PROSITE" id="PS50885">
    <property type="entry name" value="HAMP"/>
    <property type="match status" value="1"/>
</dbReference>
<name>A0A380BGR1_SPHSI</name>
<dbReference type="PANTHER" id="PTHR45528">
    <property type="entry name" value="SENSOR HISTIDINE KINASE CPXA"/>
    <property type="match status" value="1"/>
</dbReference>
<feature type="domain" description="HAMP" evidence="16">
    <location>
        <begin position="172"/>
        <end position="225"/>
    </location>
</feature>
<dbReference type="InterPro" id="IPR036097">
    <property type="entry name" value="HisK_dim/P_sf"/>
</dbReference>
<dbReference type="InterPro" id="IPR050398">
    <property type="entry name" value="HssS/ArlS-like"/>
</dbReference>
<dbReference type="PRINTS" id="PR00344">
    <property type="entry name" value="BCTRLSENSOR"/>
</dbReference>
<comment type="subcellular location">
    <subcellularLocation>
        <location evidence="2">Cell membrane</location>
        <topology evidence="2">Multi-pass membrane protein</topology>
    </subcellularLocation>
</comment>
<evidence type="ECO:0000256" key="3">
    <source>
        <dbReference type="ARBA" id="ARBA00012438"/>
    </source>
</evidence>
<evidence type="ECO:0000256" key="8">
    <source>
        <dbReference type="ARBA" id="ARBA00022741"/>
    </source>
</evidence>
<keyword evidence="10" id="KW-0067">ATP-binding</keyword>
<keyword evidence="13 14" id="KW-0472">Membrane</keyword>
<evidence type="ECO:0000256" key="6">
    <source>
        <dbReference type="ARBA" id="ARBA00022679"/>
    </source>
</evidence>
<keyword evidence="4" id="KW-1003">Cell membrane</keyword>
<dbReference type="SUPFAM" id="SSF47384">
    <property type="entry name" value="Homodimeric domain of signal transducing histidine kinase"/>
    <property type="match status" value="1"/>
</dbReference>
<dbReference type="PROSITE" id="PS50109">
    <property type="entry name" value="HIS_KIN"/>
    <property type="match status" value="1"/>
</dbReference>
<dbReference type="SMART" id="SM00388">
    <property type="entry name" value="HisKA"/>
    <property type="match status" value="1"/>
</dbReference>
<evidence type="ECO:0000256" key="10">
    <source>
        <dbReference type="ARBA" id="ARBA00022840"/>
    </source>
</evidence>
<evidence type="ECO:0000256" key="13">
    <source>
        <dbReference type="ARBA" id="ARBA00023136"/>
    </source>
</evidence>
<dbReference type="InterPro" id="IPR003661">
    <property type="entry name" value="HisK_dim/P_dom"/>
</dbReference>
<evidence type="ECO:0000256" key="4">
    <source>
        <dbReference type="ARBA" id="ARBA00022475"/>
    </source>
</evidence>
<dbReference type="Proteomes" id="UP000254893">
    <property type="component" value="Unassembled WGS sequence"/>
</dbReference>
<keyword evidence="5" id="KW-0597">Phosphoprotein</keyword>
<dbReference type="PANTHER" id="PTHR45528:SF1">
    <property type="entry name" value="SENSOR HISTIDINE KINASE CPXA"/>
    <property type="match status" value="1"/>
</dbReference>
<keyword evidence="12" id="KW-0902">Two-component regulatory system</keyword>
<dbReference type="InterPro" id="IPR003660">
    <property type="entry name" value="HAMP_dom"/>
</dbReference>
<dbReference type="CDD" id="cd00082">
    <property type="entry name" value="HisKA"/>
    <property type="match status" value="1"/>
</dbReference>
<keyword evidence="6 17" id="KW-0808">Transferase</keyword>
<evidence type="ECO:0000256" key="14">
    <source>
        <dbReference type="SAM" id="Phobius"/>
    </source>
</evidence>
<dbReference type="Pfam" id="PF02518">
    <property type="entry name" value="HATPase_c"/>
    <property type="match status" value="1"/>
</dbReference>
<dbReference type="RefSeq" id="WP_115169119.1">
    <property type="nucleotide sequence ID" value="NZ_UGYW01000002.1"/>
</dbReference>
<sequence>MRSYNKTLYFSIGILIVYTVLFVTFIFYSISNFAFSDFYKRLELRRKLAAERLLNTDHSGDQQHLQTEYIENLFNQKEFMAEIDKQGNFRSIVEFPTDLSGQISKNGPSNFKDGKIFYSTNIYQKGGRHYLIGVSAENYFYTHHLAYLRNLLFISLLFACLLIIVISMIVKRSFLKPIHQIIKEVEIIGSENLYLRLNESKDKSVLNKLAATFNSMLNRIETSFETQKNFISNASHELNTPLTSIIVTADLALSKQRTDEEYRTALSRIMDAAGHLEKKTHALLLLARTGYEGNKINFKPTRVDQAVMDAELMVKEINNKFRIKTDFSLLPEDSMRLKVNGVLPLLHLAFSNIISNACKYSSDQTAYIALGASKDKVVIVIKDNGIGIPEKELKHIYDPYFRASNTLNYSGYGIGLPLARNIIHMHNGQLRVSSVEGQGTTVTIELPSLFV</sequence>
<dbReference type="SMART" id="SM00304">
    <property type="entry name" value="HAMP"/>
    <property type="match status" value="1"/>
</dbReference>
<feature type="transmembrane region" description="Helical" evidence="14">
    <location>
        <begin position="151"/>
        <end position="170"/>
    </location>
</feature>
<evidence type="ECO:0000259" key="16">
    <source>
        <dbReference type="PROSITE" id="PS50885"/>
    </source>
</evidence>
<proteinExistence type="predicted"/>
<gene>
    <name evidence="17" type="primary">cusS_2</name>
    <name evidence="17" type="ORF">NCTC11388_00705</name>
</gene>
<evidence type="ECO:0000256" key="11">
    <source>
        <dbReference type="ARBA" id="ARBA00022989"/>
    </source>
</evidence>
<dbReference type="InterPro" id="IPR003594">
    <property type="entry name" value="HATPase_dom"/>
</dbReference>
<dbReference type="SUPFAM" id="SSF55874">
    <property type="entry name" value="ATPase domain of HSP90 chaperone/DNA topoisomerase II/histidine kinase"/>
    <property type="match status" value="1"/>
</dbReference>
<dbReference type="SMART" id="SM00387">
    <property type="entry name" value="HATPase_c"/>
    <property type="match status" value="1"/>
</dbReference>
<evidence type="ECO:0000259" key="15">
    <source>
        <dbReference type="PROSITE" id="PS50109"/>
    </source>
</evidence>
<dbReference type="EMBL" id="UGYW01000002">
    <property type="protein sequence ID" value="SUJ01103.1"/>
    <property type="molecule type" value="Genomic_DNA"/>
</dbReference>
<dbReference type="GO" id="GO:0000155">
    <property type="term" value="F:phosphorelay sensor kinase activity"/>
    <property type="evidence" value="ECO:0007669"/>
    <property type="project" value="InterPro"/>
</dbReference>
<keyword evidence="11 14" id="KW-1133">Transmembrane helix</keyword>
<evidence type="ECO:0000256" key="9">
    <source>
        <dbReference type="ARBA" id="ARBA00022777"/>
    </source>
</evidence>
<evidence type="ECO:0000256" key="5">
    <source>
        <dbReference type="ARBA" id="ARBA00022553"/>
    </source>
</evidence>
<keyword evidence="8" id="KW-0547">Nucleotide-binding</keyword>
<protein>
    <recommendedName>
        <fullName evidence="3">histidine kinase</fullName>
        <ecNumber evidence="3">2.7.13.3</ecNumber>
    </recommendedName>
</protein>
<evidence type="ECO:0000313" key="18">
    <source>
        <dbReference type="Proteomes" id="UP000254893"/>
    </source>
</evidence>
<feature type="domain" description="Histidine kinase" evidence="15">
    <location>
        <begin position="233"/>
        <end position="450"/>
    </location>
</feature>
<dbReference type="InterPro" id="IPR005467">
    <property type="entry name" value="His_kinase_dom"/>
</dbReference>
<dbReference type="AlphaFoldDB" id="A0A380BGR1"/>
<accession>A0A380BGR1</accession>
<dbReference type="CDD" id="cd00075">
    <property type="entry name" value="HATPase"/>
    <property type="match status" value="1"/>
</dbReference>
<dbReference type="Pfam" id="PF00512">
    <property type="entry name" value="HisKA"/>
    <property type="match status" value="1"/>
</dbReference>
<dbReference type="Gene3D" id="1.10.287.130">
    <property type="match status" value="1"/>
</dbReference>
<evidence type="ECO:0000256" key="7">
    <source>
        <dbReference type="ARBA" id="ARBA00022692"/>
    </source>
</evidence>
<evidence type="ECO:0000256" key="2">
    <source>
        <dbReference type="ARBA" id="ARBA00004651"/>
    </source>
</evidence>
<dbReference type="InterPro" id="IPR036890">
    <property type="entry name" value="HATPase_C_sf"/>
</dbReference>
<dbReference type="Gene3D" id="3.30.565.10">
    <property type="entry name" value="Histidine kinase-like ATPase, C-terminal domain"/>
    <property type="match status" value="1"/>
</dbReference>
<dbReference type="GO" id="GO:0005886">
    <property type="term" value="C:plasma membrane"/>
    <property type="evidence" value="ECO:0007669"/>
    <property type="project" value="UniProtKB-SubCell"/>
</dbReference>
<keyword evidence="9 17" id="KW-0418">Kinase</keyword>
<dbReference type="EC" id="2.7.13.3" evidence="3"/>
<dbReference type="Gene3D" id="6.10.340.10">
    <property type="match status" value="1"/>
</dbReference>
<keyword evidence="7 14" id="KW-0812">Transmembrane</keyword>
<evidence type="ECO:0000256" key="12">
    <source>
        <dbReference type="ARBA" id="ARBA00023012"/>
    </source>
</evidence>
<evidence type="ECO:0000256" key="1">
    <source>
        <dbReference type="ARBA" id="ARBA00000085"/>
    </source>
</evidence>
<evidence type="ECO:0000313" key="17">
    <source>
        <dbReference type="EMBL" id="SUJ01103.1"/>
    </source>
</evidence>
<dbReference type="InterPro" id="IPR004358">
    <property type="entry name" value="Sig_transdc_His_kin-like_C"/>
</dbReference>
<feature type="transmembrane region" description="Helical" evidence="14">
    <location>
        <begin position="7"/>
        <end position="30"/>
    </location>
</feature>